<dbReference type="InterPro" id="IPR025558">
    <property type="entry name" value="DUF4283"/>
</dbReference>
<dbReference type="InterPro" id="IPR040256">
    <property type="entry name" value="At4g02000-like"/>
</dbReference>
<evidence type="ECO:0000313" key="3">
    <source>
        <dbReference type="RefSeq" id="XP_071933183.1"/>
    </source>
</evidence>
<protein>
    <recommendedName>
        <fullName evidence="1">DUF4283 domain-containing protein</fullName>
    </recommendedName>
</protein>
<evidence type="ECO:0000313" key="2">
    <source>
        <dbReference type="Proteomes" id="UP001652660"/>
    </source>
</evidence>
<keyword evidence="2" id="KW-1185">Reference proteome</keyword>
<evidence type="ECO:0000259" key="1">
    <source>
        <dbReference type="Pfam" id="PF14111"/>
    </source>
</evidence>
<reference evidence="3" key="1">
    <citation type="submission" date="2025-08" db="UniProtKB">
        <authorList>
            <consortium name="RefSeq"/>
        </authorList>
    </citation>
    <scope>IDENTIFICATION</scope>
    <source>
        <tissue evidence="3">Leaves</tissue>
    </source>
</reference>
<dbReference type="PANTHER" id="PTHR31286:SF179">
    <property type="entry name" value="RNASE H TYPE-1 DOMAIN-CONTAINING PROTEIN"/>
    <property type="match status" value="1"/>
</dbReference>
<dbReference type="RefSeq" id="XP_071933183.1">
    <property type="nucleotide sequence ID" value="XM_072077082.1"/>
</dbReference>
<dbReference type="Proteomes" id="UP001652660">
    <property type="component" value="Chromosome 2c"/>
</dbReference>
<name>A0ABM4WN25_COFAR</name>
<dbReference type="GeneID" id="140035731"/>
<feature type="domain" description="DUF4283" evidence="1">
    <location>
        <begin position="61"/>
        <end position="137"/>
    </location>
</feature>
<proteinExistence type="predicted"/>
<gene>
    <name evidence="3" type="primary">LOC140035731</name>
</gene>
<organism evidence="2 3">
    <name type="scientific">Coffea arabica</name>
    <name type="common">Arabian coffee</name>
    <dbReference type="NCBI Taxonomy" id="13443"/>
    <lineage>
        <taxon>Eukaryota</taxon>
        <taxon>Viridiplantae</taxon>
        <taxon>Streptophyta</taxon>
        <taxon>Embryophyta</taxon>
        <taxon>Tracheophyta</taxon>
        <taxon>Spermatophyta</taxon>
        <taxon>Magnoliopsida</taxon>
        <taxon>eudicotyledons</taxon>
        <taxon>Gunneridae</taxon>
        <taxon>Pentapetalae</taxon>
        <taxon>asterids</taxon>
        <taxon>lamiids</taxon>
        <taxon>Gentianales</taxon>
        <taxon>Rubiaceae</taxon>
        <taxon>Ixoroideae</taxon>
        <taxon>Gardenieae complex</taxon>
        <taxon>Bertiereae - Coffeeae clade</taxon>
        <taxon>Coffeeae</taxon>
        <taxon>Coffea</taxon>
    </lineage>
</organism>
<sequence>MATLWPAVEGQAVTPTTKKSFSQLFSEPANSPIYLRPITTFKGEAAVVFSKEEADKLAAPFHWTLVGKFSHGRPSLEAMRKFFSSLNLKDHVSIGLLDYRHVLLRCAAEADFNRIWTRGLWHLGKHPTRVFKWTRDFHGHRESSLVSVWVSLPSLPIHYYDKHSLFSILSPVGMPLFLDSATVSGTRPSVARACVEIDLLKPLCSRVWVAVKGEGGFWQSIEVENLPS</sequence>
<dbReference type="PANTHER" id="PTHR31286">
    <property type="entry name" value="GLYCINE-RICH CELL WALL STRUCTURAL PROTEIN 1.8-LIKE"/>
    <property type="match status" value="1"/>
</dbReference>
<dbReference type="Pfam" id="PF14111">
    <property type="entry name" value="DUF4283"/>
    <property type="match status" value="1"/>
</dbReference>
<accession>A0ABM4WN25</accession>